<feature type="signal peptide" evidence="10">
    <location>
        <begin position="1"/>
        <end position="16"/>
    </location>
</feature>
<evidence type="ECO:0000256" key="6">
    <source>
        <dbReference type="ARBA" id="ARBA00023157"/>
    </source>
</evidence>
<proteinExistence type="inferred from homology"/>
<dbReference type="PROSITE" id="PS00640">
    <property type="entry name" value="THIOL_PROTEASE_ASN"/>
    <property type="match status" value="1"/>
</dbReference>
<dbReference type="Pfam" id="PF08246">
    <property type="entry name" value="Inhibitor_I29"/>
    <property type="match status" value="1"/>
</dbReference>
<dbReference type="SMART" id="SM00645">
    <property type="entry name" value="Pept_C1"/>
    <property type="match status" value="1"/>
</dbReference>
<protein>
    <recommendedName>
        <fullName evidence="8">cathepsin L</fullName>
        <ecNumber evidence="8">3.4.22.15</ecNumber>
    </recommendedName>
</protein>
<keyword evidence="6" id="KW-1015">Disulfide bond</keyword>
<evidence type="ECO:0000256" key="4">
    <source>
        <dbReference type="ARBA" id="ARBA00022807"/>
    </source>
</evidence>
<accession>A0A6P8YUY1</accession>
<dbReference type="Pfam" id="PF00112">
    <property type="entry name" value="Peptidase_C1"/>
    <property type="match status" value="1"/>
</dbReference>
<dbReference type="GeneID" id="117571365"/>
<dbReference type="Proteomes" id="UP000515160">
    <property type="component" value="Chromosome 3"/>
</dbReference>
<evidence type="ECO:0000313" key="14">
    <source>
        <dbReference type="RefSeq" id="XP_034109367.1"/>
    </source>
</evidence>
<evidence type="ECO:0000256" key="9">
    <source>
        <dbReference type="ARBA" id="ARBA00063237"/>
    </source>
</evidence>
<evidence type="ECO:0000313" key="13">
    <source>
        <dbReference type="Proteomes" id="UP000515160"/>
    </source>
</evidence>
<dbReference type="AlphaFoldDB" id="A0A6P8YUY1"/>
<dbReference type="SMART" id="SM00848">
    <property type="entry name" value="Inhibitor_I29"/>
    <property type="match status" value="1"/>
</dbReference>
<dbReference type="PANTHER" id="PTHR12411">
    <property type="entry name" value="CYSTEINE PROTEASE FAMILY C1-RELATED"/>
    <property type="match status" value="1"/>
</dbReference>
<keyword evidence="2" id="KW-0645">Protease</keyword>
<keyword evidence="13" id="KW-1185">Reference proteome</keyword>
<name>A0A6P8YUY1_DROAB</name>
<evidence type="ECO:0000256" key="7">
    <source>
        <dbReference type="ARBA" id="ARBA00036319"/>
    </source>
</evidence>
<keyword evidence="5" id="KW-0865">Zymogen</keyword>
<feature type="domain" description="Peptidase C1A papain C-terminal" evidence="11">
    <location>
        <begin position="116"/>
        <end position="332"/>
    </location>
</feature>
<feature type="chain" id="PRO_5027849639" description="cathepsin L" evidence="10">
    <location>
        <begin position="17"/>
        <end position="333"/>
    </location>
</feature>
<evidence type="ECO:0000256" key="5">
    <source>
        <dbReference type="ARBA" id="ARBA00023145"/>
    </source>
</evidence>
<dbReference type="RefSeq" id="XP_034109367.1">
    <property type="nucleotide sequence ID" value="XM_034253476.2"/>
</dbReference>
<evidence type="ECO:0000256" key="3">
    <source>
        <dbReference type="ARBA" id="ARBA00022801"/>
    </source>
</evidence>
<keyword evidence="4" id="KW-0788">Thiol protease</keyword>
<dbReference type="Gene3D" id="3.90.70.10">
    <property type="entry name" value="Cysteine proteinases"/>
    <property type="match status" value="1"/>
</dbReference>
<keyword evidence="10" id="KW-0732">Signal</keyword>
<dbReference type="CDD" id="cd02248">
    <property type="entry name" value="Peptidase_C1A"/>
    <property type="match status" value="1"/>
</dbReference>
<dbReference type="FunFam" id="3.90.70.10:FF:000006">
    <property type="entry name" value="Cathepsin S"/>
    <property type="match status" value="1"/>
</dbReference>
<dbReference type="SUPFAM" id="SSF54001">
    <property type="entry name" value="Cysteine proteinases"/>
    <property type="match status" value="1"/>
</dbReference>
<gene>
    <name evidence="14" type="primary">LOC117571365</name>
</gene>
<evidence type="ECO:0000256" key="8">
    <source>
        <dbReference type="ARBA" id="ARBA00038911"/>
    </source>
</evidence>
<dbReference type="EC" id="3.4.22.15" evidence="8"/>
<dbReference type="PROSITE" id="PS00139">
    <property type="entry name" value="THIOL_PROTEASE_CYS"/>
    <property type="match status" value="1"/>
</dbReference>
<organism evidence="13 14">
    <name type="scientific">Drosophila albomicans</name>
    <name type="common">Fruit fly</name>
    <dbReference type="NCBI Taxonomy" id="7291"/>
    <lineage>
        <taxon>Eukaryota</taxon>
        <taxon>Metazoa</taxon>
        <taxon>Ecdysozoa</taxon>
        <taxon>Arthropoda</taxon>
        <taxon>Hexapoda</taxon>
        <taxon>Insecta</taxon>
        <taxon>Pterygota</taxon>
        <taxon>Neoptera</taxon>
        <taxon>Endopterygota</taxon>
        <taxon>Diptera</taxon>
        <taxon>Brachycera</taxon>
        <taxon>Muscomorpha</taxon>
        <taxon>Ephydroidea</taxon>
        <taxon>Drosophilidae</taxon>
        <taxon>Drosophila</taxon>
    </lineage>
</organism>
<comment type="subunit">
    <text evidence="9">Dimer of a heavy and a light chain linked by disulfide bonds.</text>
</comment>
<dbReference type="InterPro" id="IPR025661">
    <property type="entry name" value="Pept_asp_AS"/>
</dbReference>
<sequence>MKKLILFVALVGYAQALSYSDVLEEKWNRFQLDYTKFYETEDESLLRRRIFEDNKRMIDNHNRRFMAGKESYEMGVNQFTDLLPKEFESLMLSSINITEAEGLIDFRYTAPRDVVSPRSIDWRTKGAVTRVKNQGRCGSCWAFATTGTLEGQTFVKTGRLVSLSEQNLMDCSNRHPYNNKGCAGGSTSRALNYIKDNGGINTESSYPYKGTMQKCRYDRRYIGATVKGRSMVEGKSEKNLAAVTAFHGPVAVAVDGKGMQSYKGGVYNNPNCSKTKLNHAIVVVGYGHDKRGGDYWLVKNSWGTTWGERGYIRMARNRNNQCGIVSFAVFPLV</sequence>
<keyword evidence="3" id="KW-0378">Hydrolase</keyword>
<dbReference type="InterPro" id="IPR013201">
    <property type="entry name" value="Prot_inhib_I29"/>
</dbReference>
<evidence type="ECO:0000259" key="12">
    <source>
        <dbReference type="SMART" id="SM00848"/>
    </source>
</evidence>
<dbReference type="InterPro" id="IPR025660">
    <property type="entry name" value="Pept_his_AS"/>
</dbReference>
<dbReference type="InterPro" id="IPR038765">
    <property type="entry name" value="Papain-like_cys_pep_sf"/>
</dbReference>
<dbReference type="GO" id="GO:0004197">
    <property type="term" value="F:cysteine-type endopeptidase activity"/>
    <property type="evidence" value="ECO:0007669"/>
    <property type="project" value="UniProtKB-EC"/>
</dbReference>
<evidence type="ECO:0000256" key="2">
    <source>
        <dbReference type="ARBA" id="ARBA00022670"/>
    </source>
</evidence>
<evidence type="ECO:0000256" key="10">
    <source>
        <dbReference type="SAM" id="SignalP"/>
    </source>
</evidence>
<dbReference type="InterPro" id="IPR039417">
    <property type="entry name" value="Peptidase_C1A_papain-like"/>
</dbReference>
<evidence type="ECO:0000256" key="1">
    <source>
        <dbReference type="ARBA" id="ARBA00008455"/>
    </source>
</evidence>
<comment type="similarity">
    <text evidence="1">Belongs to the peptidase C1 family.</text>
</comment>
<dbReference type="InterPro" id="IPR000668">
    <property type="entry name" value="Peptidase_C1A_C"/>
</dbReference>
<evidence type="ECO:0000259" key="11">
    <source>
        <dbReference type="SMART" id="SM00645"/>
    </source>
</evidence>
<dbReference type="OrthoDB" id="7859669at2759"/>
<comment type="catalytic activity">
    <reaction evidence="7">
        <text>Specificity close to that of papain. As compared to cathepsin B, cathepsin L exhibits higher activity toward protein substrates, but has little activity on Z-Arg-Arg-NHMec, and no peptidyl-dipeptidase activity.</text>
        <dbReference type="EC" id="3.4.22.15"/>
    </reaction>
</comment>
<dbReference type="GO" id="GO:0006508">
    <property type="term" value="P:proteolysis"/>
    <property type="evidence" value="ECO:0007669"/>
    <property type="project" value="UniProtKB-KW"/>
</dbReference>
<dbReference type="PROSITE" id="PS00639">
    <property type="entry name" value="THIOL_PROTEASE_HIS"/>
    <property type="match status" value="1"/>
</dbReference>
<feature type="domain" description="Cathepsin propeptide inhibitor" evidence="12">
    <location>
        <begin position="27"/>
        <end position="87"/>
    </location>
</feature>
<dbReference type="PRINTS" id="PR00705">
    <property type="entry name" value="PAPAIN"/>
</dbReference>
<dbReference type="InterPro" id="IPR013128">
    <property type="entry name" value="Peptidase_C1A"/>
</dbReference>
<dbReference type="InterPro" id="IPR000169">
    <property type="entry name" value="Pept_cys_AS"/>
</dbReference>
<reference evidence="14" key="1">
    <citation type="submission" date="2025-08" db="UniProtKB">
        <authorList>
            <consortium name="RefSeq"/>
        </authorList>
    </citation>
    <scope>IDENTIFICATION</scope>
    <source>
        <strain evidence="14">15112-1751.03</strain>
        <tissue evidence="14">Whole Adult</tissue>
    </source>
</reference>